<evidence type="ECO:0000256" key="4">
    <source>
        <dbReference type="ARBA" id="ARBA00022695"/>
    </source>
</evidence>
<evidence type="ECO:0000256" key="6">
    <source>
        <dbReference type="ARBA" id="ARBA00022722"/>
    </source>
</evidence>
<proteinExistence type="predicted"/>
<keyword evidence="9" id="KW-0255">Endonuclease</keyword>
<feature type="domain" description="CRESS-DNA virus Rep endonuclease" evidence="13">
    <location>
        <begin position="1"/>
        <end position="102"/>
    </location>
</feature>
<evidence type="ECO:0000256" key="7">
    <source>
        <dbReference type="ARBA" id="ARBA00022723"/>
    </source>
</evidence>
<evidence type="ECO:0000256" key="1">
    <source>
        <dbReference type="ARBA" id="ARBA00004147"/>
    </source>
</evidence>
<keyword evidence="12" id="KW-0238">DNA-binding</keyword>
<keyword evidence="5" id="KW-0235">DNA replication</keyword>
<dbReference type="GO" id="GO:0003677">
    <property type="term" value="F:DNA binding"/>
    <property type="evidence" value="ECO:0007669"/>
    <property type="project" value="UniProtKB-KW"/>
</dbReference>
<dbReference type="GO" id="GO:0006260">
    <property type="term" value="P:DNA replication"/>
    <property type="evidence" value="ECO:0007669"/>
    <property type="project" value="UniProtKB-KW"/>
</dbReference>
<dbReference type="GO" id="GO:0042025">
    <property type="term" value="C:host cell nucleus"/>
    <property type="evidence" value="ECO:0007669"/>
    <property type="project" value="UniProtKB-SubCell"/>
</dbReference>
<evidence type="ECO:0000256" key="12">
    <source>
        <dbReference type="ARBA" id="ARBA00023125"/>
    </source>
</evidence>
<keyword evidence="2" id="KW-1048">Host nucleus</keyword>
<dbReference type="EMBL" id="MN928940">
    <property type="protein sequence ID" value="QJI53690.1"/>
    <property type="molecule type" value="Genomic_DNA"/>
</dbReference>
<evidence type="ECO:0000256" key="2">
    <source>
        <dbReference type="ARBA" id="ARBA00022562"/>
    </source>
</evidence>
<evidence type="ECO:0000313" key="16">
    <source>
        <dbReference type="EMBL" id="QKN88874.1"/>
    </source>
</evidence>
<dbReference type="PROSITE" id="PS52020">
    <property type="entry name" value="CRESS_DNA_REP"/>
    <property type="match status" value="1"/>
</dbReference>
<dbReference type="GO" id="GO:0004519">
    <property type="term" value="F:endonuclease activity"/>
    <property type="evidence" value="ECO:0007669"/>
    <property type="project" value="UniProtKB-KW"/>
</dbReference>
<evidence type="ECO:0000256" key="9">
    <source>
        <dbReference type="ARBA" id="ARBA00022759"/>
    </source>
</evidence>
<dbReference type="InterPro" id="IPR049912">
    <property type="entry name" value="CRESS_DNA_REP"/>
</dbReference>
<evidence type="ECO:0000313" key="15">
    <source>
        <dbReference type="EMBL" id="QJI53690.1"/>
    </source>
</evidence>
<dbReference type="GO" id="GO:0000166">
    <property type="term" value="F:nucleotide binding"/>
    <property type="evidence" value="ECO:0007669"/>
    <property type="project" value="UniProtKB-KW"/>
</dbReference>
<dbReference type="GO" id="GO:0046872">
    <property type="term" value="F:metal ion binding"/>
    <property type="evidence" value="ECO:0007669"/>
    <property type="project" value="UniProtKB-KW"/>
</dbReference>
<keyword evidence="10" id="KW-0378">Hydrolase</keyword>
<evidence type="ECO:0000256" key="8">
    <source>
        <dbReference type="ARBA" id="ARBA00022741"/>
    </source>
</evidence>
<evidence type="ECO:0000259" key="13">
    <source>
        <dbReference type="PROSITE" id="PS52020"/>
    </source>
</evidence>
<organism evidence="14">
    <name type="scientific">Cressdnaviricota sp</name>
    <dbReference type="NCBI Taxonomy" id="2748378"/>
    <lineage>
        <taxon>Viruses</taxon>
        <taxon>Monodnaviria</taxon>
        <taxon>Shotokuvirae</taxon>
        <taxon>Cressdnaviricota</taxon>
    </lineage>
</organism>
<evidence type="ECO:0000256" key="5">
    <source>
        <dbReference type="ARBA" id="ARBA00022705"/>
    </source>
</evidence>
<name>A0A6M3YQ27_9VIRU</name>
<reference evidence="16" key="2">
    <citation type="submission" date="2020-01" db="EMBL/GenBank/DDBJ databases">
        <title>Viral genomes from wild and zoo birds in China.</title>
        <authorList>
            <person name="Yao Y."/>
            <person name="Shan T."/>
            <person name="Yang S."/>
            <person name="Zhang W."/>
        </authorList>
    </citation>
    <scope>NUCLEOTIDE SEQUENCE</scope>
    <source>
        <strain evidence="16">Zftfla02cir7</strain>
    </source>
</reference>
<dbReference type="Gene3D" id="3.40.1310.20">
    <property type="match status" value="1"/>
</dbReference>
<evidence type="ECO:0000256" key="3">
    <source>
        <dbReference type="ARBA" id="ARBA00022679"/>
    </source>
</evidence>
<comment type="subcellular location">
    <subcellularLocation>
        <location evidence="1">Host nucleus</location>
    </subcellularLocation>
</comment>
<reference evidence="14" key="1">
    <citation type="submission" date="2020-01" db="EMBL/GenBank/DDBJ databases">
        <title>Novel CRESS-DNA virus.</title>
        <authorList>
            <person name="Liu Q."/>
            <person name="Shan T."/>
            <person name="Yang S."/>
            <person name="Zhang W."/>
        </authorList>
    </citation>
    <scope>NUCLEOTIDE SEQUENCE</scope>
    <source>
        <strain evidence="15">Fla04cir2</strain>
        <strain evidence="14">Fla06cir3</strain>
    </source>
</reference>
<dbReference type="EMBL" id="MT138057">
    <property type="protein sequence ID" value="QKN88874.1"/>
    <property type="molecule type" value="Genomic_DNA"/>
</dbReference>
<evidence type="ECO:0000256" key="10">
    <source>
        <dbReference type="ARBA" id="ARBA00022801"/>
    </source>
</evidence>
<keyword evidence="6" id="KW-0540">Nuclease</keyword>
<dbReference type="Pfam" id="PF02407">
    <property type="entry name" value="Viral_Rep"/>
    <property type="match status" value="1"/>
</dbReference>
<dbReference type="GO" id="GO:0016787">
    <property type="term" value="F:hydrolase activity"/>
    <property type="evidence" value="ECO:0007669"/>
    <property type="project" value="UniProtKB-KW"/>
</dbReference>
<dbReference type="GO" id="GO:0016779">
    <property type="term" value="F:nucleotidyltransferase activity"/>
    <property type="evidence" value="ECO:0007669"/>
    <property type="project" value="UniProtKB-KW"/>
</dbReference>
<keyword evidence="4" id="KW-0548">Nucleotidyltransferase</keyword>
<keyword evidence="11" id="KW-0190">Covalent protein-DNA linkage</keyword>
<dbReference type="EMBL" id="MN928941">
    <property type="protein sequence ID" value="QJI53688.1"/>
    <property type="molecule type" value="Genomic_DNA"/>
</dbReference>
<evidence type="ECO:0000256" key="11">
    <source>
        <dbReference type="ARBA" id="ARBA00023124"/>
    </source>
</evidence>
<protein>
    <submittedName>
        <fullName evidence="14">Replication-associated protein</fullName>
    </submittedName>
</protein>
<keyword evidence="8" id="KW-0547">Nucleotide-binding</keyword>
<keyword evidence="7" id="KW-0479">Metal-binding</keyword>
<sequence>MSQSTRWVFTLNNYTEVEYAHLESLGANVGSNGLVYLVFGREVSATGTPHLQGFATFSARKRLRFLRGFISPRGHYEVARGESDQAADYCKKEGDFVEFGQLPNRGREPTSTVADFCNWVGAQCIVDVNERNIAVHFPGLFLRYGSKLMVLASHLKPLPSLEELGLNDWQEEIHGFLMEDPDDREIRFVVDREGGKGKSFFCRWMLSQYPDRVQVLSSGKRDDLAHAIDITKNIFLFNMPRGGMEFFQYSVAESLKDRIVFSPKYNSTMKVLNGKCHVVVFCNEDPDETKLSEDRLNIKHI</sequence>
<evidence type="ECO:0000313" key="14">
    <source>
        <dbReference type="EMBL" id="QJI53688.1"/>
    </source>
</evidence>
<keyword evidence="3" id="KW-0808">Transferase</keyword>
<accession>A0A6M3YQ27</accession>